<sequence>MESVVLGASGLGGGLPWVGARLSYPRTGHLDTRKGHHPESPRDLVVQKRGVPGLHPRLGGGGLLMQLLGPRRLLLLVLPALALAWLLLPLVAHHAPTLIVLRAVQGVLVAGGGLCVYVYPCEVVEARRRDVVGAFPETAFSLGFLLAYLLAAVLHWSTVVLLVPPCLLLPTALAVALVPESPAWLLYHGRLEEAREVLVTLRPAGARVEKELLAMQLEVDKHPGEESGGSPFLLLRHPRFLLPVLAALTLVLLKESTGQMVLVLTLGRVLSGGSVGLSPLWGSVVVGAARVLANLGGCCFLLGRFPRRAILSSASLTAGGAMVVLANYYASAGENLWPQVTPFVFTVVFMVCYGGGVGPLASLMGSELLPGPVRGLGCGLANALLAGTQFTLTFLAPSTHQDFTVSCWGYGGGCLLLAGFSLLLPETRRRPLEELEEFWREAAEKGVCSARLRRAPSKHSDPLIPYPNTQPSISSTQVAVPYPSIFLIPHNTHTPHLTSSASLPCTLAPIHSSPALYPRCPSSRTIVPSVLLHSSTTQPSTSTPLLSIPAPRHITTTATHTTPCISGSEANGCQDVDRTTQISVMQP</sequence>
<organism evidence="7 8">
    <name type="scientific">Chionoecetes opilio</name>
    <name type="common">Atlantic snow crab</name>
    <name type="synonym">Cancer opilio</name>
    <dbReference type="NCBI Taxonomy" id="41210"/>
    <lineage>
        <taxon>Eukaryota</taxon>
        <taxon>Metazoa</taxon>
        <taxon>Ecdysozoa</taxon>
        <taxon>Arthropoda</taxon>
        <taxon>Crustacea</taxon>
        <taxon>Multicrustacea</taxon>
        <taxon>Malacostraca</taxon>
        <taxon>Eumalacostraca</taxon>
        <taxon>Eucarida</taxon>
        <taxon>Decapoda</taxon>
        <taxon>Pleocyemata</taxon>
        <taxon>Brachyura</taxon>
        <taxon>Eubrachyura</taxon>
        <taxon>Majoidea</taxon>
        <taxon>Majidae</taxon>
        <taxon>Chionoecetes</taxon>
    </lineage>
</organism>
<evidence type="ECO:0000256" key="5">
    <source>
        <dbReference type="SAM" id="Phobius"/>
    </source>
</evidence>
<dbReference type="InterPro" id="IPR020846">
    <property type="entry name" value="MFS_dom"/>
</dbReference>
<dbReference type="InterPro" id="IPR050549">
    <property type="entry name" value="MFS_Trehalose_Transporter"/>
</dbReference>
<protein>
    <submittedName>
        <fullName evidence="7">Facilitated trehalose transporter Tret1</fullName>
    </submittedName>
</protein>
<evidence type="ECO:0000259" key="6">
    <source>
        <dbReference type="PROSITE" id="PS50850"/>
    </source>
</evidence>
<dbReference type="SUPFAM" id="SSF103473">
    <property type="entry name" value="MFS general substrate transporter"/>
    <property type="match status" value="1"/>
</dbReference>
<dbReference type="Gene3D" id="1.20.1250.20">
    <property type="entry name" value="MFS general substrate transporter like domains"/>
    <property type="match status" value="1"/>
</dbReference>
<evidence type="ECO:0000256" key="2">
    <source>
        <dbReference type="ARBA" id="ARBA00022692"/>
    </source>
</evidence>
<name>A0A8J5D2G2_CHIOP</name>
<dbReference type="PANTHER" id="PTHR48021">
    <property type="match status" value="1"/>
</dbReference>
<dbReference type="GO" id="GO:0016020">
    <property type="term" value="C:membrane"/>
    <property type="evidence" value="ECO:0007669"/>
    <property type="project" value="UniProtKB-SubCell"/>
</dbReference>
<feature type="transmembrane region" description="Helical" evidence="5">
    <location>
        <begin position="403"/>
        <end position="424"/>
    </location>
</feature>
<accession>A0A8J5D2G2</accession>
<feature type="transmembrane region" description="Helical" evidence="5">
    <location>
        <begin position="309"/>
        <end position="330"/>
    </location>
</feature>
<comment type="subcellular location">
    <subcellularLocation>
        <location evidence="1">Membrane</location>
        <topology evidence="1">Multi-pass membrane protein</topology>
    </subcellularLocation>
</comment>
<evidence type="ECO:0000313" key="7">
    <source>
        <dbReference type="EMBL" id="KAG0729286.1"/>
    </source>
</evidence>
<feature type="transmembrane region" description="Helical" evidence="5">
    <location>
        <begin position="342"/>
        <end position="364"/>
    </location>
</feature>
<evidence type="ECO:0000256" key="4">
    <source>
        <dbReference type="ARBA" id="ARBA00023136"/>
    </source>
</evidence>
<reference evidence="7" key="1">
    <citation type="submission" date="2020-07" db="EMBL/GenBank/DDBJ databases">
        <title>The High-quality genome of the commercially important snow crab, Chionoecetes opilio.</title>
        <authorList>
            <person name="Jeong J.-H."/>
            <person name="Ryu S."/>
        </authorList>
    </citation>
    <scope>NUCLEOTIDE SEQUENCE</scope>
    <source>
        <strain evidence="7">MADBK_172401_WGS</strain>
        <tissue evidence="7">Digestive gland</tissue>
    </source>
</reference>
<feature type="transmembrane region" description="Helical" evidence="5">
    <location>
        <begin position="279"/>
        <end position="302"/>
    </location>
</feature>
<keyword evidence="8" id="KW-1185">Reference proteome</keyword>
<feature type="domain" description="Major facilitator superfamily (MFS) profile" evidence="6">
    <location>
        <begin position="1"/>
        <end position="429"/>
    </location>
</feature>
<dbReference type="Proteomes" id="UP000770661">
    <property type="component" value="Unassembled WGS sequence"/>
</dbReference>
<evidence type="ECO:0000256" key="1">
    <source>
        <dbReference type="ARBA" id="ARBA00004141"/>
    </source>
</evidence>
<dbReference type="GO" id="GO:0022857">
    <property type="term" value="F:transmembrane transporter activity"/>
    <property type="evidence" value="ECO:0007669"/>
    <property type="project" value="InterPro"/>
</dbReference>
<feature type="transmembrane region" description="Helical" evidence="5">
    <location>
        <begin position="98"/>
        <end position="119"/>
    </location>
</feature>
<feature type="transmembrane region" description="Helical" evidence="5">
    <location>
        <begin position="73"/>
        <end position="92"/>
    </location>
</feature>
<dbReference type="EMBL" id="JACEEZ010001360">
    <property type="protein sequence ID" value="KAG0729286.1"/>
    <property type="molecule type" value="Genomic_DNA"/>
</dbReference>
<dbReference type="InterPro" id="IPR005828">
    <property type="entry name" value="MFS_sugar_transport-like"/>
</dbReference>
<dbReference type="PROSITE" id="PS50850">
    <property type="entry name" value="MFS"/>
    <property type="match status" value="1"/>
</dbReference>
<feature type="transmembrane region" description="Helical" evidence="5">
    <location>
        <begin position="376"/>
        <end position="397"/>
    </location>
</feature>
<keyword evidence="3 5" id="KW-1133">Transmembrane helix</keyword>
<keyword evidence="2 5" id="KW-0812">Transmembrane</keyword>
<evidence type="ECO:0000313" key="8">
    <source>
        <dbReference type="Proteomes" id="UP000770661"/>
    </source>
</evidence>
<dbReference type="OrthoDB" id="6358447at2759"/>
<comment type="caution">
    <text evidence="7">The sequence shown here is derived from an EMBL/GenBank/DDBJ whole genome shotgun (WGS) entry which is preliminary data.</text>
</comment>
<dbReference type="InterPro" id="IPR036259">
    <property type="entry name" value="MFS_trans_sf"/>
</dbReference>
<evidence type="ECO:0000256" key="3">
    <source>
        <dbReference type="ARBA" id="ARBA00022989"/>
    </source>
</evidence>
<dbReference type="AlphaFoldDB" id="A0A8J5D2G2"/>
<gene>
    <name evidence="7" type="primary">Tret1_16</name>
    <name evidence="7" type="ORF">GWK47_003512</name>
</gene>
<proteinExistence type="predicted"/>
<dbReference type="PANTHER" id="PTHR48021:SF1">
    <property type="entry name" value="GH07001P-RELATED"/>
    <property type="match status" value="1"/>
</dbReference>
<dbReference type="Pfam" id="PF00083">
    <property type="entry name" value="Sugar_tr"/>
    <property type="match status" value="1"/>
</dbReference>
<keyword evidence="4 5" id="KW-0472">Membrane</keyword>